<dbReference type="Proteomes" id="UP000762676">
    <property type="component" value="Unassembled WGS sequence"/>
</dbReference>
<feature type="disulfide bond" evidence="2">
    <location>
        <begin position="112"/>
        <end position="130"/>
    </location>
</feature>
<dbReference type="InterPro" id="IPR002172">
    <property type="entry name" value="LDrepeatLR_classA_rpt"/>
</dbReference>
<dbReference type="CDD" id="cd00096">
    <property type="entry name" value="Ig"/>
    <property type="match status" value="1"/>
</dbReference>
<dbReference type="EMBL" id="BMAT01004608">
    <property type="protein sequence ID" value="GFR76953.1"/>
    <property type="molecule type" value="Genomic_DNA"/>
</dbReference>
<evidence type="ECO:0000256" key="2">
    <source>
        <dbReference type="PROSITE-ProRule" id="PRU00124"/>
    </source>
</evidence>
<dbReference type="Gene3D" id="4.10.400.10">
    <property type="entry name" value="Low-density Lipoprotein Receptor"/>
    <property type="match status" value="1"/>
</dbReference>
<comment type="caution">
    <text evidence="3">The sequence shown here is derived from an EMBL/GenBank/DDBJ whole genome shotgun (WGS) entry which is preliminary data.</text>
</comment>
<dbReference type="InterPro" id="IPR013783">
    <property type="entry name" value="Ig-like_fold"/>
</dbReference>
<organism evidence="3 4">
    <name type="scientific">Elysia marginata</name>
    <dbReference type="NCBI Taxonomy" id="1093978"/>
    <lineage>
        <taxon>Eukaryota</taxon>
        <taxon>Metazoa</taxon>
        <taxon>Spiralia</taxon>
        <taxon>Lophotrochozoa</taxon>
        <taxon>Mollusca</taxon>
        <taxon>Gastropoda</taxon>
        <taxon>Heterobranchia</taxon>
        <taxon>Euthyneura</taxon>
        <taxon>Panpulmonata</taxon>
        <taxon>Sacoglossa</taxon>
        <taxon>Placobranchoidea</taxon>
        <taxon>Plakobranchidae</taxon>
        <taxon>Elysia</taxon>
    </lineage>
</organism>
<protein>
    <submittedName>
        <fullName evidence="3">Soft fertilization envelope protein 9</fullName>
    </submittedName>
</protein>
<feature type="disulfide bond" evidence="2">
    <location>
        <begin position="124"/>
        <end position="139"/>
    </location>
</feature>
<dbReference type="AlphaFoldDB" id="A0AAV4FW57"/>
<keyword evidence="4" id="KW-1185">Reference proteome</keyword>
<name>A0AAV4FW57_9GAST</name>
<dbReference type="InterPro" id="IPR036055">
    <property type="entry name" value="LDL_receptor-like_sf"/>
</dbReference>
<dbReference type="CDD" id="cd00112">
    <property type="entry name" value="LDLa"/>
    <property type="match status" value="1"/>
</dbReference>
<feature type="disulfide bond" evidence="2">
    <location>
        <begin position="105"/>
        <end position="117"/>
    </location>
</feature>
<evidence type="ECO:0000256" key="1">
    <source>
        <dbReference type="ARBA" id="ARBA00023157"/>
    </source>
</evidence>
<proteinExistence type="predicted"/>
<gene>
    <name evidence="3" type="ORF">ElyMa_002226300</name>
</gene>
<evidence type="ECO:0000313" key="3">
    <source>
        <dbReference type="EMBL" id="GFR76953.1"/>
    </source>
</evidence>
<dbReference type="InterPro" id="IPR036179">
    <property type="entry name" value="Ig-like_dom_sf"/>
</dbReference>
<dbReference type="Pfam" id="PF00057">
    <property type="entry name" value="Ldl_recept_a"/>
    <property type="match status" value="1"/>
</dbReference>
<dbReference type="PROSITE" id="PS50068">
    <property type="entry name" value="LDLRA_2"/>
    <property type="match status" value="1"/>
</dbReference>
<keyword evidence="3" id="KW-0946">Virion</keyword>
<keyword evidence="3" id="KW-0261">Viral envelope protein</keyword>
<sequence length="288" mass="33728">MVLYFKIKNRFVRADLYQSHCYINQSYLKDTLGLDGADSCSVLADLDNAANHSQKCRLLEMERKCVRDRIRRTCGPAMTHVVDNLAFLRHELLYRPLFCPWYSYCKLNEFRCHDGKCLPGRLACDGRPHCFDSEDESECKLELISNLTEPKWNENFFLECKASGGVELKETIQWYRKFLYKRDRVKLTIGSLKVLHSSRGVEIRNSREYGEFTSQLWIRKLTPEFMGFYWCKALRLKTSSFELWLDNFTEAKSTTTVKAVTSTNLPSSIPTSKIFKIYHDSMKKNRGR</sequence>
<keyword evidence="1 2" id="KW-1015">Disulfide bond</keyword>
<evidence type="ECO:0000313" key="4">
    <source>
        <dbReference type="Proteomes" id="UP000762676"/>
    </source>
</evidence>
<accession>A0AAV4FW57</accession>
<dbReference type="PROSITE" id="PS01209">
    <property type="entry name" value="LDLRA_1"/>
    <property type="match status" value="1"/>
</dbReference>
<dbReference type="InterPro" id="IPR023415">
    <property type="entry name" value="LDLR_class-A_CS"/>
</dbReference>
<dbReference type="SUPFAM" id="SSF57424">
    <property type="entry name" value="LDL receptor-like module"/>
    <property type="match status" value="1"/>
</dbReference>
<dbReference type="Gene3D" id="2.60.40.10">
    <property type="entry name" value="Immunoglobulins"/>
    <property type="match status" value="1"/>
</dbReference>
<dbReference type="SUPFAM" id="SSF48726">
    <property type="entry name" value="Immunoglobulin"/>
    <property type="match status" value="1"/>
</dbReference>
<reference evidence="3 4" key="1">
    <citation type="journal article" date="2021" name="Elife">
        <title>Chloroplast acquisition without the gene transfer in kleptoplastic sea slugs, Plakobranchus ocellatus.</title>
        <authorList>
            <person name="Maeda T."/>
            <person name="Takahashi S."/>
            <person name="Yoshida T."/>
            <person name="Shimamura S."/>
            <person name="Takaki Y."/>
            <person name="Nagai Y."/>
            <person name="Toyoda A."/>
            <person name="Suzuki Y."/>
            <person name="Arimoto A."/>
            <person name="Ishii H."/>
            <person name="Satoh N."/>
            <person name="Nishiyama T."/>
            <person name="Hasebe M."/>
            <person name="Maruyama T."/>
            <person name="Minagawa J."/>
            <person name="Obokata J."/>
            <person name="Shigenobu S."/>
        </authorList>
    </citation>
    <scope>NUCLEOTIDE SEQUENCE [LARGE SCALE GENOMIC DNA]</scope>
</reference>
<dbReference type="SMART" id="SM00192">
    <property type="entry name" value="LDLa"/>
    <property type="match status" value="1"/>
</dbReference>